<evidence type="ECO:0000256" key="18">
    <source>
        <dbReference type="SAM" id="Phobius"/>
    </source>
</evidence>
<evidence type="ECO:0000256" key="1">
    <source>
        <dbReference type="ARBA" id="ARBA00001933"/>
    </source>
</evidence>
<evidence type="ECO:0000313" key="19">
    <source>
        <dbReference type="EMBL" id="KAK9826850.1"/>
    </source>
</evidence>
<dbReference type="SUPFAM" id="SSF53383">
    <property type="entry name" value="PLP-dependent transferases"/>
    <property type="match status" value="1"/>
</dbReference>
<feature type="transmembrane region" description="Helical" evidence="18">
    <location>
        <begin position="64"/>
        <end position="87"/>
    </location>
</feature>
<dbReference type="EC" id="4.1.2.27" evidence="14"/>
<reference evidence="19 20" key="1">
    <citation type="journal article" date="2024" name="Nat. Commun.">
        <title>Phylogenomics reveals the evolutionary origins of lichenization in chlorophyte algae.</title>
        <authorList>
            <person name="Puginier C."/>
            <person name="Libourel C."/>
            <person name="Otte J."/>
            <person name="Skaloud P."/>
            <person name="Haon M."/>
            <person name="Grisel S."/>
            <person name="Petersen M."/>
            <person name="Berrin J.G."/>
            <person name="Delaux P.M."/>
            <person name="Dal Grande F."/>
            <person name="Keller J."/>
        </authorList>
    </citation>
    <scope>NUCLEOTIDE SEQUENCE [LARGE SCALE GENOMIC DNA]</scope>
    <source>
        <strain evidence="19 20">SAG 245.80</strain>
    </source>
</reference>
<dbReference type="GO" id="GO:0030170">
    <property type="term" value="F:pyridoxal phosphate binding"/>
    <property type="evidence" value="ECO:0007669"/>
    <property type="project" value="InterPro"/>
</dbReference>
<evidence type="ECO:0000256" key="8">
    <source>
        <dbReference type="ARBA" id="ARBA00022919"/>
    </source>
</evidence>
<keyword evidence="11 18" id="KW-0472">Membrane</keyword>
<keyword evidence="10" id="KW-0443">Lipid metabolism</keyword>
<feature type="modified residue" description="N6-(pyridoxal phosphate)lysine" evidence="16">
    <location>
        <position position="393"/>
    </location>
</feature>
<dbReference type="InterPro" id="IPR015422">
    <property type="entry name" value="PyrdxlP-dep_Trfase_small"/>
</dbReference>
<dbReference type="PANTHER" id="PTHR42735">
    <property type="match status" value="1"/>
</dbReference>
<keyword evidence="8" id="KW-0746">Sphingolipid metabolism</keyword>
<dbReference type="GO" id="GO:0008117">
    <property type="term" value="F:sphinganine-1-phosphate aldolase activity"/>
    <property type="evidence" value="ECO:0007669"/>
    <property type="project" value="UniProtKB-EC"/>
</dbReference>
<dbReference type="InterPro" id="IPR015421">
    <property type="entry name" value="PyrdxlP-dep_Trfase_major"/>
</dbReference>
<evidence type="ECO:0000256" key="10">
    <source>
        <dbReference type="ARBA" id="ARBA00023098"/>
    </source>
</evidence>
<keyword evidence="5 18" id="KW-0812">Transmembrane</keyword>
<comment type="caution">
    <text evidence="19">The sequence shown here is derived from an EMBL/GenBank/DDBJ whole genome shotgun (WGS) entry which is preliminary data.</text>
</comment>
<dbReference type="Gene3D" id="3.40.640.10">
    <property type="entry name" value="Type I PLP-dependent aspartate aminotransferase-like (Major domain)"/>
    <property type="match status" value="1"/>
</dbReference>
<dbReference type="PANTHER" id="PTHR42735:SF6">
    <property type="entry name" value="SPHINGOSINE-1-PHOSPHATE LYASE 1"/>
    <property type="match status" value="1"/>
</dbReference>
<evidence type="ECO:0000256" key="5">
    <source>
        <dbReference type="ARBA" id="ARBA00022692"/>
    </source>
</evidence>
<proteinExistence type="inferred from homology"/>
<evidence type="ECO:0000256" key="14">
    <source>
        <dbReference type="ARBA" id="ARBA00038965"/>
    </source>
</evidence>
<evidence type="ECO:0000256" key="4">
    <source>
        <dbReference type="ARBA" id="ARBA00004991"/>
    </source>
</evidence>
<sequence length="596" mass="63768">MTASTATRLNTLLHEMLAPLHPIAISLQPWAEAGWHESRRLAAPLCNATAPHMERATAMVDTRLSFLAPWQVVLLTMVLTLVAVRLWSVVATRAADVLSTGLLQSVIDAVKALPIISTLMEREHAKMTVKIRESMRGKAGEEEEAVLLELPPKGAPPQQVLKRMRSRERCDVRIAEGDSRVSGTLYLADAEHCGLLSEAYAAFAHTNPMHTSVFPSVRRMEREVVAMTAAMLGGGPDGDPGVCGAMTSGGSESILTAVKAARDWARRIRGVRRPEMVVAVSAHAAFVKAAEYFGIKLVRVPVGGDFRLAAAAVRRAMTRNTALVVASAPCYPHGVIDDVAGIAEVAGRAGVWCHVDACLGGFVLPFARQLGYRVPAFDFAVPGVSSMSVDTHKFGMAHKGTSVVLYRSAALRRHQYTRVTEWSGGLYISPGFAGSRSGALIATAWASMMHLGNEGFLRVTAQIMQVAAEFAAGVRAIPELRLTGEPAMAVVGFMASDPAPGARRLDVYALNDAMGMRGWHLNALQRPPALHMCFTATHSSAQPLLKDLHECVAEVAKGDSKVAGGMAPVYGMADISPDRAIIGEFLVAYQDVLLSG</sequence>
<dbReference type="Proteomes" id="UP001445335">
    <property type="component" value="Unassembled WGS sequence"/>
</dbReference>
<evidence type="ECO:0000256" key="13">
    <source>
        <dbReference type="ARBA" id="ARBA00038302"/>
    </source>
</evidence>
<keyword evidence="12 17" id="KW-0456">Lyase</keyword>
<comment type="pathway">
    <text evidence="3">Lipid metabolism; sphingolipid metabolism.</text>
</comment>
<dbReference type="AlphaFoldDB" id="A0AAW1QZZ1"/>
<dbReference type="GO" id="GO:0019752">
    <property type="term" value="P:carboxylic acid metabolic process"/>
    <property type="evidence" value="ECO:0007669"/>
    <property type="project" value="InterPro"/>
</dbReference>
<dbReference type="InterPro" id="IPR002129">
    <property type="entry name" value="PyrdxlP-dep_de-COase"/>
</dbReference>
<comment type="pathway">
    <text evidence="4">Sphingolipid metabolism.</text>
</comment>
<dbReference type="FunFam" id="3.40.640.10:FF:000020">
    <property type="entry name" value="sphingosine-1-phosphate lyase 1"/>
    <property type="match status" value="1"/>
</dbReference>
<evidence type="ECO:0000256" key="12">
    <source>
        <dbReference type="ARBA" id="ARBA00023239"/>
    </source>
</evidence>
<evidence type="ECO:0000256" key="3">
    <source>
        <dbReference type="ARBA" id="ARBA00004760"/>
    </source>
</evidence>
<protein>
    <recommendedName>
        <fullName evidence="14">sphinganine-1-phosphate aldolase</fullName>
        <ecNumber evidence="14">4.1.2.27</ecNumber>
    </recommendedName>
    <alternativeName>
        <fullName evidence="15">Sphingosine-1-phosphate aldolase</fullName>
    </alternativeName>
</protein>
<accession>A0AAW1QZZ1</accession>
<comment type="similarity">
    <text evidence="13">Belongs to the group II decarboxylase family. Sphingosine-1-phosphate lyase subfamily.</text>
</comment>
<organism evidence="19 20">
    <name type="scientific">Elliptochloris bilobata</name>
    <dbReference type="NCBI Taxonomy" id="381761"/>
    <lineage>
        <taxon>Eukaryota</taxon>
        <taxon>Viridiplantae</taxon>
        <taxon>Chlorophyta</taxon>
        <taxon>core chlorophytes</taxon>
        <taxon>Trebouxiophyceae</taxon>
        <taxon>Trebouxiophyceae incertae sedis</taxon>
        <taxon>Elliptochloris clade</taxon>
        <taxon>Elliptochloris</taxon>
    </lineage>
</organism>
<evidence type="ECO:0000256" key="2">
    <source>
        <dbReference type="ARBA" id="ARBA00004389"/>
    </source>
</evidence>
<dbReference type="InterPro" id="IPR015424">
    <property type="entry name" value="PyrdxlP-dep_Trfase"/>
</dbReference>
<evidence type="ECO:0000256" key="11">
    <source>
        <dbReference type="ARBA" id="ARBA00023136"/>
    </source>
</evidence>
<evidence type="ECO:0000256" key="15">
    <source>
        <dbReference type="ARBA" id="ARBA00042568"/>
    </source>
</evidence>
<evidence type="ECO:0000256" key="9">
    <source>
        <dbReference type="ARBA" id="ARBA00022989"/>
    </source>
</evidence>
<evidence type="ECO:0000256" key="7">
    <source>
        <dbReference type="ARBA" id="ARBA00022898"/>
    </source>
</evidence>
<dbReference type="EMBL" id="JALJOU010000062">
    <property type="protein sequence ID" value="KAK9826850.1"/>
    <property type="molecule type" value="Genomic_DNA"/>
</dbReference>
<evidence type="ECO:0000256" key="17">
    <source>
        <dbReference type="RuleBase" id="RU000382"/>
    </source>
</evidence>
<evidence type="ECO:0000256" key="6">
    <source>
        <dbReference type="ARBA" id="ARBA00022824"/>
    </source>
</evidence>
<dbReference type="Pfam" id="PF00282">
    <property type="entry name" value="Pyridoxal_deC"/>
    <property type="match status" value="1"/>
</dbReference>
<dbReference type="GO" id="GO:0030149">
    <property type="term" value="P:sphingolipid catabolic process"/>
    <property type="evidence" value="ECO:0007669"/>
    <property type="project" value="TreeGrafter"/>
</dbReference>
<keyword evidence="20" id="KW-1185">Reference proteome</keyword>
<comment type="cofactor">
    <cofactor evidence="1 16 17">
        <name>pyridoxal 5'-phosphate</name>
        <dbReference type="ChEBI" id="CHEBI:597326"/>
    </cofactor>
</comment>
<gene>
    <name evidence="19" type="ORF">WJX81_007792</name>
</gene>
<dbReference type="GO" id="GO:0005789">
    <property type="term" value="C:endoplasmic reticulum membrane"/>
    <property type="evidence" value="ECO:0007669"/>
    <property type="project" value="UniProtKB-SubCell"/>
</dbReference>
<keyword evidence="7 16" id="KW-0663">Pyridoxal phosphate</keyword>
<dbReference type="Gene3D" id="3.90.1150.10">
    <property type="entry name" value="Aspartate Aminotransferase, domain 1"/>
    <property type="match status" value="1"/>
</dbReference>
<dbReference type="InterPro" id="IPR050477">
    <property type="entry name" value="GrpII_AminoAcid_Decarb"/>
</dbReference>
<name>A0AAW1QZZ1_9CHLO</name>
<evidence type="ECO:0000256" key="16">
    <source>
        <dbReference type="PIRSR" id="PIRSR602129-50"/>
    </source>
</evidence>
<comment type="subcellular location">
    <subcellularLocation>
        <location evidence="2">Endoplasmic reticulum membrane</location>
        <topology evidence="2">Single-pass membrane protein</topology>
    </subcellularLocation>
</comment>
<evidence type="ECO:0000313" key="20">
    <source>
        <dbReference type="Proteomes" id="UP001445335"/>
    </source>
</evidence>
<dbReference type="Gene3D" id="6.10.140.2150">
    <property type="match status" value="1"/>
</dbReference>
<keyword evidence="6" id="KW-0256">Endoplasmic reticulum</keyword>
<keyword evidence="9 18" id="KW-1133">Transmembrane helix</keyword>